<dbReference type="PANTHER" id="PTHR46438:SF11">
    <property type="entry name" value="LIPASE-RELATED"/>
    <property type="match status" value="1"/>
</dbReference>
<gene>
    <name evidence="2" type="ORF">METZ01_LOCUS77556</name>
</gene>
<dbReference type="SUPFAM" id="SSF53474">
    <property type="entry name" value="alpha/beta-Hydrolases"/>
    <property type="match status" value="1"/>
</dbReference>
<dbReference type="PANTHER" id="PTHR46438">
    <property type="entry name" value="ALPHA/BETA-HYDROLASES SUPERFAMILY PROTEIN"/>
    <property type="match status" value="1"/>
</dbReference>
<dbReference type="Pfam" id="PF00561">
    <property type="entry name" value="Abhydrolase_1"/>
    <property type="match status" value="1"/>
</dbReference>
<accession>A0A381U900</accession>
<proteinExistence type="predicted"/>
<dbReference type="AlphaFoldDB" id="A0A381U900"/>
<reference evidence="2" key="1">
    <citation type="submission" date="2018-05" db="EMBL/GenBank/DDBJ databases">
        <authorList>
            <person name="Lanie J.A."/>
            <person name="Ng W.-L."/>
            <person name="Kazmierczak K.M."/>
            <person name="Andrzejewski T.M."/>
            <person name="Davidsen T.M."/>
            <person name="Wayne K.J."/>
            <person name="Tettelin H."/>
            <person name="Glass J.I."/>
            <person name="Rusch D."/>
            <person name="Podicherti R."/>
            <person name="Tsui H.-C.T."/>
            <person name="Winkler M.E."/>
        </authorList>
    </citation>
    <scope>NUCLEOTIDE SEQUENCE</scope>
</reference>
<dbReference type="InterPro" id="IPR000073">
    <property type="entry name" value="AB_hydrolase_1"/>
</dbReference>
<name>A0A381U900_9ZZZZ</name>
<dbReference type="PRINTS" id="PR00111">
    <property type="entry name" value="ABHYDROLASE"/>
</dbReference>
<dbReference type="Gene3D" id="3.40.50.1820">
    <property type="entry name" value="alpha/beta hydrolase"/>
    <property type="match status" value="1"/>
</dbReference>
<dbReference type="EMBL" id="UINC01005973">
    <property type="protein sequence ID" value="SVA24702.1"/>
    <property type="molecule type" value="Genomic_DNA"/>
</dbReference>
<dbReference type="InterPro" id="IPR029058">
    <property type="entry name" value="AB_hydrolase_fold"/>
</dbReference>
<evidence type="ECO:0000259" key="1">
    <source>
        <dbReference type="Pfam" id="PF00561"/>
    </source>
</evidence>
<sequence length="279" mass="31564">MNLPSLPIFTAEWVSVLGVNTRYFKVGKGPPLVLLHGLGDSATIWSYNIEPLSKKYTVYALDLPGHGHSDKPKWDYDLNKAVDFLSLFLTTLNLEKPHLIGNSLGGMIALETAFKQPNQLGKLVLVGSAGLGKEMPLFLKMMTIPLIGELLAIPTKAGLRFLLKQIVTRPRGIPNDLVEHLARERNMHGNKQSMLKILRSGVNIRGIHSHLIDLPRLEYLNVPTYIIWGREDKIFPHSHGQNAAMRLPRGRLTVFDNCGHWPQIENHREFNQFIMEFLR</sequence>
<protein>
    <recommendedName>
        <fullName evidence="1">AB hydrolase-1 domain-containing protein</fullName>
    </recommendedName>
</protein>
<feature type="domain" description="AB hydrolase-1" evidence="1">
    <location>
        <begin position="30"/>
        <end position="266"/>
    </location>
</feature>
<evidence type="ECO:0000313" key="2">
    <source>
        <dbReference type="EMBL" id="SVA24702.1"/>
    </source>
</evidence>
<organism evidence="2">
    <name type="scientific">marine metagenome</name>
    <dbReference type="NCBI Taxonomy" id="408172"/>
    <lineage>
        <taxon>unclassified sequences</taxon>
        <taxon>metagenomes</taxon>
        <taxon>ecological metagenomes</taxon>
    </lineage>
</organism>